<gene>
    <name evidence="1" type="ORF">CNMCM8927_002003</name>
</gene>
<name>A0AAN5YH17_ASPLE</name>
<dbReference type="Proteomes" id="UP000649114">
    <property type="component" value="Unassembled WGS sequence"/>
</dbReference>
<reference evidence="1" key="2">
    <citation type="submission" date="2020-04" db="EMBL/GenBank/DDBJ databases">
        <authorList>
            <person name="Santos R.A.C."/>
            <person name="Steenwyk J.L."/>
            <person name="Rivero-Menendez O."/>
            <person name="Mead M.E."/>
            <person name="Silva L.P."/>
            <person name="Bastos R.W."/>
            <person name="Alastruey-Izquierdo A."/>
            <person name="Goldman G.H."/>
            <person name="Rokas A."/>
        </authorList>
    </citation>
    <scope>NUCLEOTIDE SEQUENCE</scope>
    <source>
        <strain evidence="1">CNM-CM8927</strain>
    </source>
</reference>
<dbReference type="EMBL" id="JAAAPU010000156">
    <property type="protein sequence ID" value="KAF4201114.1"/>
    <property type="molecule type" value="Genomic_DNA"/>
</dbReference>
<evidence type="ECO:0000313" key="2">
    <source>
        <dbReference type="Proteomes" id="UP000649114"/>
    </source>
</evidence>
<dbReference type="AlphaFoldDB" id="A0AAN5YH17"/>
<accession>A0AAN5YH17</accession>
<sequence length="127" mass="14655">MTKDLLQTFDIHFDNELAHDYYGDGKKLAEKYETSQPCSAVADPDCSLREIYHDRNLKFPDVFDSTLTTPPVHFISYDSHLLPEVLEKEKLIRFCSVEAPDDVKIEELQNVEVPPGLHVDIIDFQME</sequence>
<evidence type="ECO:0000313" key="1">
    <source>
        <dbReference type="EMBL" id="KAF4201114.1"/>
    </source>
</evidence>
<protein>
    <submittedName>
        <fullName evidence="1">Uncharacterized protein</fullName>
    </submittedName>
</protein>
<proteinExistence type="predicted"/>
<reference evidence="1" key="1">
    <citation type="journal article" date="2020" name="bioRxiv">
        <title>Genomic and phenotypic heterogeneity of clinical isolates of the human pathogens Aspergillus fumigatus, Aspergillus lentulus and Aspergillus fumigatiaffinis.</title>
        <authorList>
            <person name="dos Santos R.A.C."/>
            <person name="Steenwyk J.L."/>
            <person name="Rivero-Menendez O."/>
            <person name="Mead M.E."/>
            <person name="Silva L.P."/>
            <person name="Bastos R.W."/>
            <person name="Alastruey-Izquierdo A."/>
            <person name="Goldman G.H."/>
            <person name="Rokas A."/>
        </authorList>
    </citation>
    <scope>NUCLEOTIDE SEQUENCE</scope>
    <source>
        <strain evidence="1">CNM-CM8927</strain>
    </source>
</reference>
<organism evidence="1 2">
    <name type="scientific">Aspergillus lentulus</name>
    <dbReference type="NCBI Taxonomy" id="293939"/>
    <lineage>
        <taxon>Eukaryota</taxon>
        <taxon>Fungi</taxon>
        <taxon>Dikarya</taxon>
        <taxon>Ascomycota</taxon>
        <taxon>Pezizomycotina</taxon>
        <taxon>Eurotiomycetes</taxon>
        <taxon>Eurotiomycetidae</taxon>
        <taxon>Eurotiales</taxon>
        <taxon>Aspergillaceae</taxon>
        <taxon>Aspergillus</taxon>
        <taxon>Aspergillus subgen. Fumigati</taxon>
    </lineage>
</organism>
<comment type="caution">
    <text evidence="1">The sequence shown here is derived from an EMBL/GenBank/DDBJ whole genome shotgun (WGS) entry which is preliminary data.</text>
</comment>